<dbReference type="Proteomes" id="UP000288052">
    <property type="component" value="Unassembled WGS sequence"/>
</dbReference>
<keyword evidence="2" id="KW-0812">Transmembrane</keyword>
<evidence type="ECO:0000259" key="3">
    <source>
        <dbReference type="Pfam" id="PF13828"/>
    </source>
</evidence>
<feature type="compositionally biased region" description="Polar residues" evidence="1">
    <location>
        <begin position="1"/>
        <end position="21"/>
    </location>
</feature>
<dbReference type="EMBL" id="QXGI01000007">
    <property type="protein sequence ID" value="RSX46484.1"/>
    <property type="molecule type" value="Genomic_DNA"/>
</dbReference>
<keyword evidence="2" id="KW-0472">Membrane</keyword>
<gene>
    <name evidence="4" type="ORF">D2E22_1614</name>
</gene>
<accession>A0A430F6B6</accession>
<protein>
    <submittedName>
        <fullName evidence="4">Peptidyl-prolyl cis-trans isomerase</fullName>
    </submittedName>
</protein>
<proteinExistence type="predicted"/>
<dbReference type="RefSeq" id="WP_164518472.1">
    <property type="nucleotide sequence ID" value="NZ_QXGI01000007.1"/>
</dbReference>
<reference evidence="4 5" key="1">
    <citation type="submission" date="2018-09" db="EMBL/GenBank/DDBJ databases">
        <title>Characterization of the phylogenetic diversity of five novel species belonging to the genus Bifidobacterium.</title>
        <authorList>
            <person name="Lugli G.A."/>
            <person name="Duranti S."/>
            <person name="Milani C."/>
        </authorList>
    </citation>
    <scope>NUCLEOTIDE SEQUENCE [LARGE SCALE GENOMIC DNA]</scope>
    <source>
        <strain evidence="4 5">2020B</strain>
    </source>
</reference>
<sequence>MNEDYPQNNDAQQPMNYTQGGYDNGAEAYNGAAGQDAYGAPSQPAYGEQSYQASQPAYGEQPYPAPQPLPQGVYGAGPTTPYPGAPQYYGAGADAGARWSALCIIGFILSFVIPIAGLIISIIALVRIRRTGEKSRGMAIAGTIIGAILSVLTVVVIAMVVWFVNSMDVKVIENGEQVQVCINDECTTTNGYYDGHKDFSRGDEIAFLDDMASRLPDAAASTVVYELAM</sequence>
<dbReference type="GO" id="GO:0016853">
    <property type="term" value="F:isomerase activity"/>
    <property type="evidence" value="ECO:0007669"/>
    <property type="project" value="UniProtKB-KW"/>
</dbReference>
<name>A0A430F6B6_9BIFI</name>
<feature type="transmembrane region" description="Helical" evidence="2">
    <location>
        <begin position="138"/>
        <end position="164"/>
    </location>
</feature>
<comment type="caution">
    <text evidence="4">The sequence shown here is derived from an EMBL/GenBank/DDBJ whole genome shotgun (WGS) entry which is preliminary data.</text>
</comment>
<evidence type="ECO:0000256" key="2">
    <source>
        <dbReference type="SAM" id="Phobius"/>
    </source>
</evidence>
<keyword evidence="4" id="KW-0413">Isomerase</keyword>
<dbReference type="Pfam" id="PF13828">
    <property type="entry name" value="DUF4190"/>
    <property type="match status" value="1"/>
</dbReference>
<feature type="transmembrane region" description="Helical" evidence="2">
    <location>
        <begin position="99"/>
        <end position="126"/>
    </location>
</feature>
<keyword evidence="2" id="KW-1133">Transmembrane helix</keyword>
<dbReference type="InterPro" id="IPR025241">
    <property type="entry name" value="DUF4190"/>
</dbReference>
<evidence type="ECO:0000313" key="5">
    <source>
        <dbReference type="Proteomes" id="UP000288052"/>
    </source>
</evidence>
<evidence type="ECO:0000256" key="1">
    <source>
        <dbReference type="SAM" id="MobiDB-lite"/>
    </source>
</evidence>
<evidence type="ECO:0000313" key="4">
    <source>
        <dbReference type="EMBL" id="RSX46484.1"/>
    </source>
</evidence>
<feature type="domain" description="DUF4190" evidence="3">
    <location>
        <begin position="102"/>
        <end position="155"/>
    </location>
</feature>
<dbReference type="AlphaFoldDB" id="A0A430F6B6"/>
<keyword evidence="5" id="KW-1185">Reference proteome</keyword>
<feature type="region of interest" description="Disordered" evidence="1">
    <location>
        <begin position="1"/>
        <end position="62"/>
    </location>
</feature>
<organism evidence="4 5">
    <name type="scientific">Bifidobacterium castoris</name>
    <dbReference type="NCBI Taxonomy" id="2306972"/>
    <lineage>
        <taxon>Bacteria</taxon>
        <taxon>Bacillati</taxon>
        <taxon>Actinomycetota</taxon>
        <taxon>Actinomycetes</taxon>
        <taxon>Bifidobacteriales</taxon>
        <taxon>Bifidobacteriaceae</taxon>
        <taxon>Bifidobacterium</taxon>
    </lineage>
</organism>